<dbReference type="PANTHER" id="PTHR43537:SF5">
    <property type="entry name" value="UXU OPERON TRANSCRIPTIONAL REGULATOR"/>
    <property type="match status" value="1"/>
</dbReference>
<dbReference type="InterPro" id="IPR036388">
    <property type="entry name" value="WH-like_DNA-bd_sf"/>
</dbReference>
<dbReference type="SMART" id="SM00345">
    <property type="entry name" value="HTH_GNTR"/>
    <property type="match status" value="1"/>
</dbReference>
<keyword evidence="2" id="KW-0238">DNA-binding</keyword>
<evidence type="ECO:0000313" key="6">
    <source>
        <dbReference type="Proteomes" id="UP000199046"/>
    </source>
</evidence>
<dbReference type="EMBL" id="FOLY01000002">
    <property type="protein sequence ID" value="SFC30369.1"/>
    <property type="molecule type" value="Genomic_DNA"/>
</dbReference>
<dbReference type="Gene3D" id="1.20.120.530">
    <property type="entry name" value="GntR ligand-binding domain-like"/>
    <property type="match status" value="1"/>
</dbReference>
<evidence type="ECO:0000256" key="3">
    <source>
        <dbReference type="ARBA" id="ARBA00023163"/>
    </source>
</evidence>
<dbReference type="STRING" id="402385.SAMN05421848_0960"/>
<dbReference type="SMART" id="SM00895">
    <property type="entry name" value="FCD"/>
    <property type="match status" value="1"/>
</dbReference>
<dbReference type="RefSeq" id="WP_090131304.1">
    <property type="nucleotide sequence ID" value="NZ_FOLY01000002.1"/>
</dbReference>
<dbReference type="GO" id="GO:0003700">
    <property type="term" value="F:DNA-binding transcription factor activity"/>
    <property type="evidence" value="ECO:0007669"/>
    <property type="project" value="InterPro"/>
</dbReference>
<dbReference type="Pfam" id="PF00392">
    <property type="entry name" value="GntR"/>
    <property type="match status" value="1"/>
</dbReference>
<proteinExistence type="predicted"/>
<reference evidence="6" key="1">
    <citation type="submission" date="2016-10" db="EMBL/GenBank/DDBJ databases">
        <authorList>
            <person name="Varghese N."/>
            <person name="Submissions S."/>
        </authorList>
    </citation>
    <scope>NUCLEOTIDE SEQUENCE [LARGE SCALE GENOMIC DNA]</scope>
    <source>
        <strain evidence="6">DSM 23439</strain>
    </source>
</reference>
<organism evidence="5 6">
    <name type="scientific">Kushneria avicenniae</name>
    <dbReference type="NCBI Taxonomy" id="402385"/>
    <lineage>
        <taxon>Bacteria</taxon>
        <taxon>Pseudomonadati</taxon>
        <taxon>Pseudomonadota</taxon>
        <taxon>Gammaproteobacteria</taxon>
        <taxon>Oceanospirillales</taxon>
        <taxon>Halomonadaceae</taxon>
        <taxon>Kushneria</taxon>
    </lineage>
</organism>
<dbReference type="AlphaFoldDB" id="A0A1I1I1Q3"/>
<evidence type="ECO:0000313" key="5">
    <source>
        <dbReference type="EMBL" id="SFC30369.1"/>
    </source>
</evidence>
<dbReference type="Gene3D" id="1.10.10.10">
    <property type="entry name" value="Winged helix-like DNA-binding domain superfamily/Winged helix DNA-binding domain"/>
    <property type="match status" value="1"/>
</dbReference>
<dbReference type="PROSITE" id="PS50949">
    <property type="entry name" value="HTH_GNTR"/>
    <property type="match status" value="1"/>
</dbReference>
<dbReference type="InterPro" id="IPR008920">
    <property type="entry name" value="TF_FadR/GntR_C"/>
</dbReference>
<dbReference type="InterPro" id="IPR000524">
    <property type="entry name" value="Tscrpt_reg_HTH_GntR"/>
</dbReference>
<name>A0A1I1I1Q3_9GAMM</name>
<dbReference type="SUPFAM" id="SSF48008">
    <property type="entry name" value="GntR ligand-binding domain-like"/>
    <property type="match status" value="1"/>
</dbReference>
<keyword evidence="3" id="KW-0804">Transcription</keyword>
<sequence>MRRQYQIIGEQIGQQIDRDGYTPGDRLPTEREYAERFDVSRTVVREAFIMLELAGRVEVRKGSGTYVSASSGNARPASSTAITMPAPAEDIGPFELLKARQVLESAVASAAAELVTPADIRALSALLAEERQALESSTGGQELTNAADQADRAFHLLIARASQNTLLEDAVDRLWEQRDRSRMWRRLHGRIMDFSYRRSWLSDHDRILACLKKRDSVGAHDAMWDHIEHVMHTLFTHSDTDDPSFDGYLFTRGIERSPS</sequence>
<evidence type="ECO:0000259" key="4">
    <source>
        <dbReference type="PROSITE" id="PS50949"/>
    </source>
</evidence>
<gene>
    <name evidence="5" type="ORF">SAMN05421848_0960</name>
</gene>
<dbReference type="OrthoDB" id="5450856at2"/>
<dbReference type="PRINTS" id="PR00035">
    <property type="entry name" value="HTHGNTR"/>
</dbReference>
<dbReference type="CDD" id="cd07377">
    <property type="entry name" value="WHTH_GntR"/>
    <property type="match status" value="1"/>
</dbReference>
<dbReference type="PANTHER" id="PTHR43537">
    <property type="entry name" value="TRANSCRIPTIONAL REGULATOR, GNTR FAMILY"/>
    <property type="match status" value="1"/>
</dbReference>
<dbReference type="GO" id="GO:0003677">
    <property type="term" value="F:DNA binding"/>
    <property type="evidence" value="ECO:0007669"/>
    <property type="project" value="UniProtKB-KW"/>
</dbReference>
<dbReference type="Proteomes" id="UP000199046">
    <property type="component" value="Unassembled WGS sequence"/>
</dbReference>
<feature type="domain" description="HTH gntR-type" evidence="4">
    <location>
        <begin position="2"/>
        <end position="70"/>
    </location>
</feature>
<dbReference type="SUPFAM" id="SSF46785">
    <property type="entry name" value="Winged helix' DNA-binding domain"/>
    <property type="match status" value="1"/>
</dbReference>
<accession>A0A1I1I1Q3</accession>
<keyword evidence="6" id="KW-1185">Reference proteome</keyword>
<dbReference type="InterPro" id="IPR036390">
    <property type="entry name" value="WH_DNA-bd_sf"/>
</dbReference>
<dbReference type="InterPro" id="IPR011711">
    <property type="entry name" value="GntR_C"/>
</dbReference>
<evidence type="ECO:0000256" key="2">
    <source>
        <dbReference type="ARBA" id="ARBA00023125"/>
    </source>
</evidence>
<protein>
    <submittedName>
        <fullName evidence="5">Transcriptional regulator, GntR family</fullName>
    </submittedName>
</protein>
<keyword evidence="1" id="KW-0805">Transcription regulation</keyword>
<evidence type="ECO:0000256" key="1">
    <source>
        <dbReference type="ARBA" id="ARBA00023015"/>
    </source>
</evidence>
<dbReference type="Pfam" id="PF07729">
    <property type="entry name" value="FCD"/>
    <property type="match status" value="1"/>
</dbReference>